<dbReference type="EMBL" id="JBFNXR010000019">
    <property type="protein sequence ID" value="MEW9854149.1"/>
    <property type="molecule type" value="Genomic_DNA"/>
</dbReference>
<dbReference type="InterPro" id="IPR019027">
    <property type="entry name" value="Pilus_biogenesis_CpaD-related"/>
</dbReference>
<feature type="signal peptide" evidence="1">
    <location>
        <begin position="1"/>
        <end position="26"/>
    </location>
</feature>
<feature type="chain" id="PRO_5045375451" evidence="1">
    <location>
        <begin position="27"/>
        <end position="218"/>
    </location>
</feature>
<sequence>MKHAILNRAPQAGVLALALMLGSTLAGCAGVPTNRSMNSIHQPVVEKVNYTLDIATGSGGLSYPEQQRLSGWFEGLGLRYGDRISILDATQSTATRSAIGKIASQYGMAVGDNVPATAGYVEPGVTRVVLTRTKAVVHGCPDWSAHSDANPQNGLSTNYGCAVNSNMAAMVANPEHLLRGDDSTGDTAIMSSNKAISTYRKKEPTGAAALKQTGTQEN</sequence>
<dbReference type="RefSeq" id="WP_367769280.1">
    <property type="nucleotide sequence ID" value="NZ_JBFNXR010000019.1"/>
</dbReference>
<organism evidence="2 3">
    <name type="scientific">Novosphingobium rhizovicinum</name>
    <dbReference type="NCBI Taxonomy" id="3228928"/>
    <lineage>
        <taxon>Bacteria</taxon>
        <taxon>Pseudomonadati</taxon>
        <taxon>Pseudomonadota</taxon>
        <taxon>Alphaproteobacteria</taxon>
        <taxon>Sphingomonadales</taxon>
        <taxon>Sphingomonadaceae</taxon>
        <taxon>Novosphingobium</taxon>
    </lineage>
</organism>
<evidence type="ECO:0000313" key="3">
    <source>
        <dbReference type="Proteomes" id="UP001556118"/>
    </source>
</evidence>
<dbReference type="Pfam" id="PF09476">
    <property type="entry name" value="Pilus_CpaD"/>
    <property type="match status" value="1"/>
</dbReference>
<evidence type="ECO:0000313" key="2">
    <source>
        <dbReference type="EMBL" id="MEW9854149.1"/>
    </source>
</evidence>
<gene>
    <name evidence="2" type="ORF">ABUH87_02995</name>
</gene>
<accession>A0ABV3R7T5</accession>
<name>A0ABV3R7T5_9SPHN</name>
<evidence type="ECO:0000256" key="1">
    <source>
        <dbReference type="SAM" id="SignalP"/>
    </source>
</evidence>
<dbReference type="Proteomes" id="UP001556118">
    <property type="component" value="Unassembled WGS sequence"/>
</dbReference>
<reference evidence="2 3" key="1">
    <citation type="submission" date="2024-06" db="EMBL/GenBank/DDBJ databases">
        <title>Novosphingobium rhizovicinus M1R2S20.</title>
        <authorList>
            <person name="Sun J.-Q."/>
        </authorList>
    </citation>
    <scope>NUCLEOTIDE SEQUENCE [LARGE SCALE GENOMIC DNA]</scope>
    <source>
        <strain evidence="2 3">M1R2S20</strain>
    </source>
</reference>
<dbReference type="PROSITE" id="PS51257">
    <property type="entry name" value="PROKAR_LIPOPROTEIN"/>
    <property type="match status" value="1"/>
</dbReference>
<proteinExistence type="predicted"/>
<protein>
    <submittedName>
        <fullName evidence="2">CpaD family pilus assembly protein</fullName>
    </submittedName>
</protein>
<keyword evidence="3" id="KW-1185">Reference proteome</keyword>
<comment type="caution">
    <text evidence="2">The sequence shown here is derived from an EMBL/GenBank/DDBJ whole genome shotgun (WGS) entry which is preliminary data.</text>
</comment>
<keyword evidence="1" id="KW-0732">Signal</keyword>